<evidence type="ECO:0000256" key="3">
    <source>
        <dbReference type="ARBA" id="ARBA00022452"/>
    </source>
</evidence>
<dbReference type="InterPro" id="IPR039426">
    <property type="entry name" value="TonB-dep_rcpt-like"/>
</dbReference>
<dbReference type="RefSeq" id="WP_353984163.1">
    <property type="nucleotide sequence ID" value="NZ_JBEWLY010000013.1"/>
</dbReference>
<reference evidence="13 14" key="1">
    <citation type="submission" date="2024-07" db="EMBL/GenBank/DDBJ databases">
        <title>Novosphingobium kalidii RD2P27.</title>
        <authorList>
            <person name="Sun J.-Q."/>
        </authorList>
    </citation>
    <scope>NUCLEOTIDE SEQUENCE [LARGE SCALE GENOMIC DNA]</scope>
    <source>
        <strain evidence="13 14">RD2P27</strain>
    </source>
</reference>
<evidence type="ECO:0000256" key="2">
    <source>
        <dbReference type="ARBA" id="ARBA00022448"/>
    </source>
</evidence>
<keyword evidence="3 8" id="KW-1134">Transmembrane beta strand</keyword>
<protein>
    <submittedName>
        <fullName evidence="13">TonB-dependent receptor</fullName>
    </submittedName>
</protein>
<sequence length="925" mass="98117">MAHRAHLAASTALALILTGQPALAQTSDVGSASEDTGTVETPDAVSDIIVTATRTNREGYTAPTPTTVISLDQIQQSAPASLADYVNQLPALVGSTSPRNNNGTTSGGTAGSNLLSLRNLGVNRTLVLLDGRRVVPSTLTGAVDVNTLPTSMVQRVDVVTGGASAAWGSDAVAGVVNFILDDKYTGIKGEANYGVTEKGDGSAYRLELTGGMPFAGGRGHIVVSGQYAKSGRVQARDRDWYDGSKLIPNPGRTATNGAPQYIVAPNVGLASATDNGLITSGPLRGTQFGANGLASPTPFNFGYTANLQSLGGTAEDQGGRIELAIPTETYSVFGHASFELTDAIQAYGEASYGHGEANYLGVSYNRFGNVTIRANNAYLDPAVRRALQAAGQTSFSLGTSNYKFGQIEGRNTRALTRFVGGLKGDLGGWKWDVYYERGVSKITSIAARNPIVAAYNKATDAVLSSGSIVCGVNGDASPANDDAACVPFNVFGSAAPSDAAFAYVTGTAEQHVRITQDVASGSISGEPFSTWAGPVSLVVGAEYRKETYRSTADAISQATGFFTGNYKASTGDISVREGFAEIIVPLLKDTRFFRDVSFNGAVRYTDYDPSGGVTTWKAGLTWDVTSELRLRGTRSRDIRAPNLNELYQGGQATTSAFVDPVLGTGYAGRVFIIGNRELTPERADTLSFGVGYRPEWLRGLSLSVDYYDIKLSNAIVTLNSQNLIDGCFGGSADLCPYITRDPSTNMITEILTPGINFSSERATGVDIEASYSAEVGPGRLGLSVLANYVKRRDIDTGFTVYQYADTLSDNTAVPKWRGTLNANYRAGGTSLNLRERFISAGRYSRQFTIADNHVKAAYYTDLTLTHEFEDLPGKPALFLSVENLFDQAPRVTPQTIAPVHINTGVNGTVYDVLGRNFRAGVRFGF</sequence>
<feature type="domain" description="TonB-dependent receptor-like beta-barrel" evidence="11">
    <location>
        <begin position="525"/>
        <end position="884"/>
    </location>
</feature>
<keyword evidence="7 8" id="KW-0998">Cell outer membrane</keyword>
<evidence type="ECO:0000259" key="12">
    <source>
        <dbReference type="Pfam" id="PF07715"/>
    </source>
</evidence>
<evidence type="ECO:0000256" key="5">
    <source>
        <dbReference type="ARBA" id="ARBA00023077"/>
    </source>
</evidence>
<accession>A0ABV2D331</accession>
<dbReference type="SUPFAM" id="SSF56935">
    <property type="entry name" value="Porins"/>
    <property type="match status" value="1"/>
</dbReference>
<proteinExistence type="inferred from homology"/>
<dbReference type="Pfam" id="PF00593">
    <property type="entry name" value="TonB_dep_Rec_b-barrel"/>
    <property type="match status" value="1"/>
</dbReference>
<evidence type="ECO:0000256" key="1">
    <source>
        <dbReference type="ARBA" id="ARBA00004571"/>
    </source>
</evidence>
<keyword evidence="6 8" id="KW-0472">Membrane</keyword>
<gene>
    <name evidence="13" type="ORF">ABVV53_09665</name>
</gene>
<dbReference type="InterPro" id="IPR036942">
    <property type="entry name" value="Beta-barrel_TonB_sf"/>
</dbReference>
<comment type="caution">
    <text evidence="13">The sequence shown here is derived from an EMBL/GenBank/DDBJ whole genome shotgun (WGS) entry which is preliminary data.</text>
</comment>
<evidence type="ECO:0000256" key="7">
    <source>
        <dbReference type="ARBA" id="ARBA00023237"/>
    </source>
</evidence>
<dbReference type="Pfam" id="PF07715">
    <property type="entry name" value="Plug"/>
    <property type="match status" value="1"/>
</dbReference>
<organism evidence="13 14">
    <name type="scientific">Novosphingobium kalidii</name>
    <dbReference type="NCBI Taxonomy" id="3230299"/>
    <lineage>
        <taxon>Bacteria</taxon>
        <taxon>Pseudomonadati</taxon>
        <taxon>Pseudomonadota</taxon>
        <taxon>Alphaproteobacteria</taxon>
        <taxon>Sphingomonadales</taxon>
        <taxon>Sphingomonadaceae</taxon>
        <taxon>Novosphingobium</taxon>
    </lineage>
</organism>
<keyword evidence="10" id="KW-0732">Signal</keyword>
<dbReference type="InterPro" id="IPR012910">
    <property type="entry name" value="Plug_dom"/>
</dbReference>
<keyword evidence="2 8" id="KW-0813">Transport</keyword>
<evidence type="ECO:0000256" key="4">
    <source>
        <dbReference type="ARBA" id="ARBA00022692"/>
    </source>
</evidence>
<keyword evidence="5 9" id="KW-0798">TonB box</keyword>
<keyword evidence="4 8" id="KW-0812">Transmembrane</keyword>
<feature type="domain" description="TonB-dependent receptor plug" evidence="12">
    <location>
        <begin position="61"/>
        <end position="175"/>
    </location>
</feature>
<dbReference type="Gene3D" id="2.170.130.10">
    <property type="entry name" value="TonB-dependent receptor, plug domain"/>
    <property type="match status" value="1"/>
</dbReference>
<comment type="similarity">
    <text evidence="8 9">Belongs to the TonB-dependent receptor family.</text>
</comment>
<dbReference type="PANTHER" id="PTHR47234">
    <property type="match status" value="1"/>
</dbReference>
<evidence type="ECO:0000256" key="10">
    <source>
        <dbReference type="SAM" id="SignalP"/>
    </source>
</evidence>
<evidence type="ECO:0000256" key="9">
    <source>
        <dbReference type="RuleBase" id="RU003357"/>
    </source>
</evidence>
<dbReference type="Gene3D" id="2.40.170.20">
    <property type="entry name" value="TonB-dependent receptor, beta-barrel domain"/>
    <property type="match status" value="1"/>
</dbReference>
<evidence type="ECO:0000313" key="13">
    <source>
        <dbReference type="EMBL" id="MET1755724.1"/>
    </source>
</evidence>
<dbReference type="Proteomes" id="UP001548713">
    <property type="component" value="Unassembled WGS sequence"/>
</dbReference>
<dbReference type="PROSITE" id="PS52016">
    <property type="entry name" value="TONB_DEPENDENT_REC_3"/>
    <property type="match status" value="1"/>
</dbReference>
<dbReference type="InterPro" id="IPR000531">
    <property type="entry name" value="Beta-barrel_TonB"/>
</dbReference>
<feature type="chain" id="PRO_5045493191" evidence="10">
    <location>
        <begin position="25"/>
        <end position="925"/>
    </location>
</feature>
<name>A0ABV2D331_9SPHN</name>
<evidence type="ECO:0000256" key="6">
    <source>
        <dbReference type="ARBA" id="ARBA00023136"/>
    </source>
</evidence>
<dbReference type="EMBL" id="JBEWLY010000013">
    <property type="protein sequence ID" value="MET1755724.1"/>
    <property type="molecule type" value="Genomic_DNA"/>
</dbReference>
<keyword evidence="14" id="KW-1185">Reference proteome</keyword>
<feature type="signal peptide" evidence="10">
    <location>
        <begin position="1"/>
        <end position="24"/>
    </location>
</feature>
<evidence type="ECO:0000259" key="11">
    <source>
        <dbReference type="Pfam" id="PF00593"/>
    </source>
</evidence>
<dbReference type="PANTHER" id="PTHR47234:SF3">
    <property type="entry name" value="SECRETIN_TONB SHORT N-TERMINAL DOMAIN-CONTAINING PROTEIN"/>
    <property type="match status" value="1"/>
</dbReference>
<evidence type="ECO:0000313" key="14">
    <source>
        <dbReference type="Proteomes" id="UP001548713"/>
    </source>
</evidence>
<evidence type="ECO:0000256" key="8">
    <source>
        <dbReference type="PROSITE-ProRule" id="PRU01360"/>
    </source>
</evidence>
<keyword evidence="13" id="KW-0675">Receptor</keyword>
<comment type="subcellular location">
    <subcellularLocation>
        <location evidence="1 8">Cell outer membrane</location>
        <topology evidence="1 8">Multi-pass membrane protein</topology>
    </subcellularLocation>
</comment>
<dbReference type="InterPro" id="IPR037066">
    <property type="entry name" value="Plug_dom_sf"/>
</dbReference>